<feature type="compositionally biased region" description="Basic and acidic residues" evidence="1">
    <location>
        <begin position="584"/>
        <end position="595"/>
    </location>
</feature>
<dbReference type="InterPro" id="IPR011993">
    <property type="entry name" value="PH-like_dom_sf"/>
</dbReference>
<keyword evidence="4" id="KW-1185">Reference proteome</keyword>
<evidence type="ECO:0000313" key="4">
    <source>
        <dbReference type="Proteomes" id="UP000800041"/>
    </source>
</evidence>
<feature type="compositionally biased region" description="Polar residues" evidence="1">
    <location>
        <begin position="609"/>
        <end position="618"/>
    </location>
</feature>
<dbReference type="Proteomes" id="UP000800041">
    <property type="component" value="Unassembled WGS sequence"/>
</dbReference>
<evidence type="ECO:0000256" key="1">
    <source>
        <dbReference type="SAM" id="MobiDB-lite"/>
    </source>
</evidence>
<dbReference type="Pfam" id="PF00169">
    <property type="entry name" value="PH"/>
    <property type="match status" value="1"/>
</dbReference>
<dbReference type="SUPFAM" id="SSF50729">
    <property type="entry name" value="PH domain-like"/>
    <property type="match status" value="1"/>
</dbReference>
<feature type="compositionally biased region" description="Basic and acidic residues" evidence="1">
    <location>
        <begin position="126"/>
        <end position="223"/>
    </location>
</feature>
<sequence length="969" mass="106236">MSGPEDPPPERQKFSRYRSLRRPQTDHHDQDQDQDHTPQPLPVQSPDQPPDSNHQPKRTMSRYRKNQHPREPSEAPVVPKNDASFTHISTQQVPTSLSRAHSSAQPPTSPPPTTANNRGVSRSRTAARDAEYRRLQDTREEVKMTLAAEAHRQRVMREKIEAESRAKRHAEEEMRAREQQKQDQIKRMQEEEDRRWDERKRRMREERQVERQLEEKTVAEKRMSGKRSSQPSLNTSAPKSPGFFGFLKRRRSAEPVSKPPTPALSNPRLPPTPEEKTIRPGGGGVVPGTDAPKSAVNANTRSVTVVCNEQTTSLPVNPTTTPRDLIRSACTVMSVPIDPKISIVTEDDRETGLMRNIRHYEHVREIMNSWADDRSNRLIIKTATPAENMELQVDDAPSEQPMGHSWWMYISRRPDSWDKRFVTLRSDGQIVASKTDDGFPQSSKHVTNICHLSDFDIYYLNDKKKKKVKPKKKHCFAIKSQQKSSMFLDKASSIILFCSQDFETMRDFHQAIQRYRSWYLVYKLGAGEKPKPRDHRKPSIPQEPLIRIPGMARPSDREFENNDISQDVIAPVTAAGGAGPSAHHRPETTESNESHYRLGSFKPLLDMSSFSQSEQQSRVPPPAEKSFLLDDDEPLAHALPTDAAAHYARKMSMRHGNTSSPPVSFPGSTANGAPRHQANGSVDPLNPDNRLARSSSRRRDPAAATAGAARASFDGDRPMTRGAAIDTAAQTHPSGFPKRTSSVRSNHAHYTTNLPKPTDDPAGLSRAKSTRQPLEMPAPLVDLTPQYKEPPQHLKKGKGFYPENGGPLIESATSPDVAIAVPESVDWRGRNAGPGVGVGGRPGTSAGAGNEGGSGGGGGPTAGAMNLARARSQRRPDAGVGGAGEVARLNGKSVSRGHQQGGSGSGGGSHIATQIHHRASGHGNESKSPINPSFPTGVGSGSGSGSGEETVGPFVKGSLLANAAAEGRV</sequence>
<feature type="compositionally biased region" description="Polar residues" evidence="1">
    <location>
        <begin position="655"/>
        <end position="671"/>
    </location>
</feature>
<feature type="region of interest" description="Disordered" evidence="1">
    <location>
        <begin position="1"/>
        <end position="285"/>
    </location>
</feature>
<protein>
    <recommendedName>
        <fullName evidence="2">PH domain-containing protein</fullName>
    </recommendedName>
</protein>
<proteinExistence type="predicted"/>
<evidence type="ECO:0000313" key="3">
    <source>
        <dbReference type="EMBL" id="KAF1981370.1"/>
    </source>
</evidence>
<feature type="region of interest" description="Disordered" evidence="1">
    <location>
        <begin position="573"/>
        <end position="595"/>
    </location>
</feature>
<feature type="region of interest" description="Disordered" evidence="1">
    <location>
        <begin position="609"/>
        <end position="628"/>
    </location>
</feature>
<organism evidence="3 4">
    <name type="scientific">Aulographum hederae CBS 113979</name>
    <dbReference type="NCBI Taxonomy" id="1176131"/>
    <lineage>
        <taxon>Eukaryota</taxon>
        <taxon>Fungi</taxon>
        <taxon>Dikarya</taxon>
        <taxon>Ascomycota</taxon>
        <taxon>Pezizomycotina</taxon>
        <taxon>Dothideomycetes</taxon>
        <taxon>Pleosporomycetidae</taxon>
        <taxon>Aulographales</taxon>
        <taxon>Aulographaceae</taxon>
    </lineage>
</organism>
<feature type="compositionally biased region" description="Polar residues" evidence="1">
    <location>
        <begin position="226"/>
        <end position="238"/>
    </location>
</feature>
<feature type="compositionally biased region" description="Gly residues" evidence="1">
    <location>
        <begin position="899"/>
        <end position="909"/>
    </location>
</feature>
<feature type="compositionally biased region" description="Gly residues" evidence="1">
    <location>
        <begin position="832"/>
        <end position="842"/>
    </location>
</feature>
<dbReference type="InterPro" id="IPR001849">
    <property type="entry name" value="PH_domain"/>
</dbReference>
<feature type="domain" description="PH" evidence="2">
    <location>
        <begin position="408"/>
        <end position="514"/>
    </location>
</feature>
<dbReference type="SUPFAM" id="SSF54236">
    <property type="entry name" value="Ubiquitin-like"/>
    <property type="match status" value="1"/>
</dbReference>
<feature type="compositionally biased region" description="Gly residues" evidence="1">
    <location>
        <begin position="849"/>
        <end position="861"/>
    </location>
</feature>
<feature type="compositionally biased region" description="Polar residues" evidence="1">
    <location>
        <begin position="728"/>
        <end position="755"/>
    </location>
</feature>
<dbReference type="Gene3D" id="2.30.29.30">
    <property type="entry name" value="Pleckstrin-homology domain (PH domain)/Phosphotyrosine-binding domain (PTB)"/>
    <property type="match status" value="1"/>
</dbReference>
<feature type="compositionally biased region" description="Basic residues" evidence="1">
    <location>
        <begin position="55"/>
        <end position="67"/>
    </location>
</feature>
<dbReference type="AlphaFoldDB" id="A0A6G1GKL8"/>
<feature type="compositionally biased region" description="Pro residues" evidence="1">
    <location>
        <begin position="257"/>
        <end position="272"/>
    </location>
</feature>
<dbReference type="PANTHER" id="PTHR38700">
    <property type="entry name" value="YALI0E22418P"/>
    <property type="match status" value="1"/>
</dbReference>
<name>A0A6G1GKL8_9PEZI</name>
<feature type="compositionally biased region" description="Pro residues" evidence="1">
    <location>
        <begin position="39"/>
        <end position="49"/>
    </location>
</feature>
<feature type="region of interest" description="Disordered" evidence="1">
    <location>
        <begin position="528"/>
        <end position="558"/>
    </location>
</feature>
<dbReference type="OrthoDB" id="43122at2759"/>
<dbReference type="PANTHER" id="PTHR38700:SF1">
    <property type="entry name" value="PH DOMAIN-CONTAINING PROTEIN"/>
    <property type="match status" value="1"/>
</dbReference>
<feature type="compositionally biased region" description="Low complexity" evidence="1">
    <location>
        <begin position="702"/>
        <end position="711"/>
    </location>
</feature>
<gene>
    <name evidence="3" type="ORF">K402DRAFT_398560</name>
</gene>
<accession>A0A6G1GKL8</accession>
<feature type="compositionally biased region" description="Polar residues" evidence="1">
    <location>
        <begin position="83"/>
        <end position="99"/>
    </location>
</feature>
<dbReference type="InterPro" id="IPR029071">
    <property type="entry name" value="Ubiquitin-like_domsf"/>
</dbReference>
<evidence type="ECO:0000259" key="2">
    <source>
        <dbReference type="Pfam" id="PF00169"/>
    </source>
</evidence>
<dbReference type="EMBL" id="ML977200">
    <property type="protein sequence ID" value="KAF1981370.1"/>
    <property type="molecule type" value="Genomic_DNA"/>
</dbReference>
<reference evidence="3" key="1">
    <citation type="journal article" date="2020" name="Stud. Mycol.">
        <title>101 Dothideomycetes genomes: a test case for predicting lifestyles and emergence of pathogens.</title>
        <authorList>
            <person name="Haridas S."/>
            <person name="Albert R."/>
            <person name="Binder M."/>
            <person name="Bloem J."/>
            <person name="Labutti K."/>
            <person name="Salamov A."/>
            <person name="Andreopoulos B."/>
            <person name="Baker S."/>
            <person name="Barry K."/>
            <person name="Bills G."/>
            <person name="Bluhm B."/>
            <person name="Cannon C."/>
            <person name="Castanera R."/>
            <person name="Culley D."/>
            <person name="Daum C."/>
            <person name="Ezra D."/>
            <person name="Gonzalez J."/>
            <person name="Henrissat B."/>
            <person name="Kuo A."/>
            <person name="Liang C."/>
            <person name="Lipzen A."/>
            <person name="Lutzoni F."/>
            <person name="Magnuson J."/>
            <person name="Mondo S."/>
            <person name="Nolan M."/>
            <person name="Ohm R."/>
            <person name="Pangilinan J."/>
            <person name="Park H.-J."/>
            <person name="Ramirez L."/>
            <person name="Alfaro M."/>
            <person name="Sun H."/>
            <person name="Tritt A."/>
            <person name="Yoshinaga Y."/>
            <person name="Zwiers L.-H."/>
            <person name="Turgeon B."/>
            <person name="Goodwin S."/>
            <person name="Spatafora J."/>
            <person name="Crous P."/>
            <person name="Grigoriev I."/>
        </authorList>
    </citation>
    <scope>NUCLEOTIDE SEQUENCE</scope>
    <source>
        <strain evidence="3">CBS 113979</strain>
    </source>
</reference>
<feature type="region of interest" description="Disordered" evidence="1">
    <location>
        <begin position="653"/>
        <end position="969"/>
    </location>
</feature>
<feature type="compositionally biased region" description="Basic and acidic residues" evidence="1">
    <location>
        <begin position="23"/>
        <end position="36"/>
    </location>
</feature>